<dbReference type="Proteomes" id="UP001159427">
    <property type="component" value="Unassembled WGS sequence"/>
</dbReference>
<reference evidence="1 2" key="1">
    <citation type="submission" date="2022-05" db="EMBL/GenBank/DDBJ databases">
        <authorList>
            <consortium name="Genoscope - CEA"/>
            <person name="William W."/>
        </authorList>
    </citation>
    <scope>NUCLEOTIDE SEQUENCE [LARGE SCALE GENOMIC DNA]</scope>
</reference>
<comment type="caution">
    <text evidence="1">The sequence shown here is derived from an EMBL/GenBank/DDBJ whole genome shotgun (WGS) entry which is preliminary data.</text>
</comment>
<dbReference type="EMBL" id="CALNXI010002469">
    <property type="protein sequence ID" value="CAH3188021.1"/>
    <property type="molecule type" value="Genomic_DNA"/>
</dbReference>
<accession>A0ABN8SBD5</accession>
<gene>
    <name evidence="1" type="ORF">PEVE_00018074</name>
</gene>
<evidence type="ECO:0000313" key="1">
    <source>
        <dbReference type="EMBL" id="CAH3188021.1"/>
    </source>
</evidence>
<protein>
    <submittedName>
        <fullName evidence="1">Uncharacterized protein</fullName>
    </submittedName>
</protein>
<name>A0ABN8SBD5_9CNID</name>
<proteinExistence type="predicted"/>
<evidence type="ECO:0000313" key="2">
    <source>
        <dbReference type="Proteomes" id="UP001159427"/>
    </source>
</evidence>
<keyword evidence="2" id="KW-1185">Reference proteome</keyword>
<organism evidence="1 2">
    <name type="scientific">Porites evermanni</name>
    <dbReference type="NCBI Taxonomy" id="104178"/>
    <lineage>
        <taxon>Eukaryota</taxon>
        <taxon>Metazoa</taxon>
        <taxon>Cnidaria</taxon>
        <taxon>Anthozoa</taxon>
        <taxon>Hexacorallia</taxon>
        <taxon>Scleractinia</taxon>
        <taxon>Fungiina</taxon>
        <taxon>Poritidae</taxon>
        <taxon>Porites</taxon>
    </lineage>
</organism>
<sequence>MMSDGLDDLLSQGVDQYEKEELILDDGLDEILSQSFGMFEQKSLEDDVIDITDMFEVGGPSLLMGRCFQTAKGNLNCGQDEEGRLEINAEKDLVELFVQSVPKSTKEKALWAFRLYERWALWGEGLYNPGKETSIVGGILLVYSDLHTIPEEDLNEVLSQFIEEVRKQDGTRYPGKTLHELIMDIISVSIENDQWKSNILGSDNPESLLRTTLFI</sequence>